<evidence type="ECO:0000256" key="2">
    <source>
        <dbReference type="ARBA" id="ARBA00022980"/>
    </source>
</evidence>
<proteinExistence type="inferred from homology"/>
<keyword evidence="3" id="KW-0687">Ribonucleoprotein</keyword>
<gene>
    <name evidence="4" type="primary">RPL16A</name>
    <name evidence="4" type="ORF">H4R34_003519</name>
</gene>
<dbReference type="CDD" id="cd00392">
    <property type="entry name" value="Ribosomal_L13"/>
    <property type="match status" value="1"/>
</dbReference>
<dbReference type="PANTHER" id="PTHR11545:SF3">
    <property type="entry name" value="LARGE RIBOSOMAL SUBUNIT PROTEIN UL13"/>
    <property type="match status" value="1"/>
</dbReference>
<evidence type="ECO:0000256" key="1">
    <source>
        <dbReference type="ARBA" id="ARBA00006227"/>
    </source>
</evidence>
<reference evidence="4" key="1">
    <citation type="submission" date="2022-07" db="EMBL/GenBank/DDBJ databases">
        <title>Phylogenomic reconstructions and comparative analyses of Kickxellomycotina fungi.</title>
        <authorList>
            <person name="Reynolds N.K."/>
            <person name="Stajich J.E."/>
            <person name="Barry K."/>
            <person name="Grigoriev I.V."/>
            <person name="Crous P."/>
            <person name="Smith M.E."/>
        </authorList>
    </citation>
    <scope>NUCLEOTIDE SEQUENCE</scope>
    <source>
        <strain evidence="4">RSA 567</strain>
    </source>
</reference>
<organism evidence="4 5">
    <name type="scientific">Dimargaris verticillata</name>
    <dbReference type="NCBI Taxonomy" id="2761393"/>
    <lineage>
        <taxon>Eukaryota</taxon>
        <taxon>Fungi</taxon>
        <taxon>Fungi incertae sedis</taxon>
        <taxon>Zoopagomycota</taxon>
        <taxon>Kickxellomycotina</taxon>
        <taxon>Dimargaritomycetes</taxon>
        <taxon>Dimargaritales</taxon>
        <taxon>Dimargaritaceae</taxon>
        <taxon>Dimargaris</taxon>
    </lineage>
</organism>
<dbReference type="PANTHER" id="PTHR11545">
    <property type="entry name" value="RIBOSOMAL PROTEIN L13"/>
    <property type="match status" value="1"/>
</dbReference>
<keyword evidence="2 4" id="KW-0689">Ribosomal protein</keyword>
<dbReference type="GO" id="GO:0006412">
    <property type="term" value="P:translation"/>
    <property type="evidence" value="ECO:0007669"/>
    <property type="project" value="InterPro"/>
</dbReference>
<dbReference type="Gene3D" id="3.90.1180.10">
    <property type="entry name" value="Ribosomal protein L13"/>
    <property type="match status" value="1"/>
</dbReference>
<dbReference type="InterPro" id="IPR005755">
    <property type="entry name" value="Ribosomal_uL13_euk/arc"/>
</dbReference>
<accession>A0A9W8B7C0</accession>
<name>A0A9W8B7C0_9FUNG</name>
<dbReference type="EMBL" id="JANBQB010000335">
    <property type="protein sequence ID" value="KAJ1977597.1"/>
    <property type="molecule type" value="Genomic_DNA"/>
</dbReference>
<dbReference type="Proteomes" id="UP001151582">
    <property type="component" value="Unassembled WGS sequence"/>
</dbReference>
<dbReference type="NCBIfam" id="TIGR01077">
    <property type="entry name" value="L13_A_E"/>
    <property type="match status" value="1"/>
</dbReference>
<dbReference type="InterPro" id="IPR036899">
    <property type="entry name" value="Ribosomal_uL13_sf"/>
</dbReference>
<dbReference type="AlphaFoldDB" id="A0A9W8B7C0"/>
<dbReference type="SUPFAM" id="SSF52161">
    <property type="entry name" value="Ribosomal protein L13"/>
    <property type="match status" value="1"/>
</dbReference>
<sequence length="202" mass="23040">MSTFEKVCVIDGKGHLMGRLASTVAKMLLQGQRVVVVRCEEINISGPLFRNKIKMQSFLQKRCLVNPKKGPLHHRAPSRVFYRSVRGMMPHRTKRGMQALQRFKVLEGIPPKYNVMKRMVVPQALRVLRLKPGSKYTTLSQLCSEIGWNYKEVIETLEAKRKVHNEAYVEKAKAKQVFRAKCIEASSDKIQKAEEALAGLGY</sequence>
<dbReference type="GO" id="GO:0003729">
    <property type="term" value="F:mRNA binding"/>
    <property type="evidence" value="ECO:0007669"/>
    <property type="project" value="TreeGrafter"/>
</dbReference>
<dbReference type="FunFam" id="3.90.1180.10:FF:000002">
    <property type="entry name" value="60S ribosomal protein L16"/>
    <property type="match status" value="1"/>
</dbReference>
<evidence type="ECO:0000256" key="3">
    <source>
        <dbReference type="ARBA" id="ARBA00023274"/>
    </source>
</evidence>
<dbReference type="Pfam" id="PF00572">
    <property type="entry name" value="Ribosomal_L13"/>
    <property type="match status" value="1"/>
</dbReference>
<dbReference type="GO" id="GO:0017148">
    <property type="term" value="P:negative regulation of translation"/>
    <property type="evidence" value="ECO:0007669"/>
    <property type="project" value="TreeGrafter"/>
</dbReference>
<dbReference type="GO" id="GO:0003735">
    <property type="term" value="F:structural constituent of ribosome"/>
    <property type="evidence" value="ECO:0007669"/>
    <property type="project" value="InterPro"/>
</dbReference>
<evidence type="ECO:0000313" key="4">
    <source>
        <dbReference type="EMBL" id="KAJ1977597.1"/>
    </source>
</evidence>
<comment type="similarity">
    <text evidence="1">Belongs to the universal ribosomal protein uL13 family.</text>
</comment>
<dbReference type="OrthoDB" id="1882297at2759"/>
<dbReference type="InterPro" id="IPR005822">
    <property type="entry name" value="Ribosomal_uL13"/>
</dbReference>
<dbReference type="GO" id="GO:0022625">
    <property type="term" value="C:cytosolic large ribosomal subunit"/>
    <property type="evidence" value="ECO:0007669"/>
    <property type="project" value="TreeGrafter"/>
</dbReference>
<evidence type="ECO:0000313" key="5">
    <source>
        <dbReference type="Proteomes" id="UP001151582"/>
    </source>
</evidence>
<keyword evidence="5" id="KW-1185">Reference proteome</keyword>
<comment type="caution">
    <text evidence="4">The sequence shown here is derived from an EMBL/GenBank/DDBJ whole genome shotgun (WGS) entry which is preliminary data.</text>
</comment>
<dbReference type="HAMAP" id="MF_01366">
    <property type="entry name" value="Ribosomal_uL13"/>
    <property type="match status" value="1"/>
</dbReference>
<protein>
    <submittedName>
        <fullName evidence="4">60S ribosomal protein L16A</fullName>
    </submittedName>
</protein>